<dbReference type="EMBL" id="JAGSOG010000204">
    <property type="protein sequence ID" value="MBR7837443.1"/>
    <property type="molecule type" value="Genomic_DNA"/>
</dbReference>
<feature type="transmembrane region" description="Helical" evidence="1">
    <location>
        <begin position="7"/>
        <end position="26"/>
    </location>
</feature>
<organism evidence="2 3">
    <name type="scientific">Actinospica durhamensis</name>
    <dbReference type="NCBI Taxonomy" id="1508375"/>
    <lineage>
        <taxon>Bacteria</taxon>
        <taxon>Bacillati</taxon>
        <taxon>Actinomycetota</taxon>
        <taxon>Actinomycetes</taxon>
        <taxon>Catenulisporales</taxon>
        <taxon>Actinospicaceae</taxon>
        <taxon>Actinospica</taxon>
    </lineage>
</organism>
<keyword evidence="1" id="KW-0472">Membrane</keyword>
<evidence type="ECO:0000313" key="2">
    <source>
        <dbReference type="EMBL" id="MBR7837443.1"/>
    </source>
</evidence>
<feature type="transmembrane region" description="Helical" evidence="1">
    <location>
        <begin position="38"/>
        <end position="57"/>
    </location>
</feature>
<proteinExistence type="predicted"/>
<sequence>MKQSKPDAASILAGLVFMAVGLVYLLSSSGHGTSQARWTISLLVLGLGITAVVGVLTRRRR</sequence>
<name>A0A941EUF9_9ACTN</name>
<evidence type="ECO:0000256" key="1">
    <source>
        <dbReference type="SAM" id="Phobius"/>
    </source>
</evidence>
<evidence type="ECO:0000313" key="3">
    <source>
        <dbReference type="Proteomes" id="UP000675781"/>
    </source>
</evidence>
<dbReference type="RefSeq" id="WP_212531911.1">
    <property type="nucleotide sequence ID" value="NZ_JAGSOG010000204.1"/>
</dbReference>
<keyword evidence="1" id="KW-1133">Transmembrane helix</keyword>
<accession>A0A941EUF9</accession>
<gene>
    <name evidence="2" type="ORF">KDL01_29460</name>
</gene>
<comment type="caution">
    <text evidence="2">The sequence shown here is derived from an EMBL/GenBank/DDBJ whole genome shotgun (WGS) entry which is preliminary data.</text>
</comment>
<reference evidence="2" key="1">
    <citation type="submission" date="2021-04" db="EMBL/GenBank/DDBJ databases">
        <title>Genome based classification of Actinospica acidithermotolerans sp. nov., an actinobacterium isolated from an Indonesian hot spring.</title>
        <authorList>
            <person name="Kusuma A.B."/>
            <person name="Putra K.E."/>
            <person name="Nafisah S."/>
            <person name="Loh J."/>
            <person name="Nouioui I."/>
            <person name="Goodfellow M."/>
        </authorList>
    </citation>
    <scope>NUCLEOTIDE SEQUENCE</scope>
    <source>
        <strain evidence="2">CSCA 57</strain>
    </source>
</reference>
<dbReference type="Proteomes" id="UP000675781">
    <property type="component" value="Unassembled WGS sequence"/>
</dbReference>
<dbReference type="AlphaFoldDB" id="A0A941EUF9"/>
<keyword evidence="1" id="KW-0812">Transmembrane</keyword>
<keyword evidence="3" id="KW-1185">Reference proteome</keyword>
<protein>
    <submittedName>
        <fullName evidence="2">Uncharacterized protein</fullName>
    </submittedName>
</protein>